<accession>A0A369CF59</accession>
<dbReference type="GO" id="GO:0005506">
    <property type="term" value="F:iron ion binding"/>
    <property type="evidence" value="ECO:0007669"/>
    <property type="project" value="UniProtKB-UniRule"/>
</dbReference>
<feature type="binding site" evidence="9">
    <location>
        <position position="84"/>
    </location>
    <ligand>
        <name>[4Fe-4S] cluster</name>
        <dbReference type="ChEBI" id="CHEBI:49883"/>
    </ligand>
</feature>
<evidence type="ECO:0000256" key="7">
    <source>
        <dbReference type="ARBA" id="ARBA00023004"/>
    </source>
</evidence>
<feature type="active site" evidence="11">
    <location>
        <position position="399"/>
    </location>
</feature>
<reference evidence="13 14" key="1">
    <citation type="submission" date="2018-07" db="EMBL/GenBank/DDBJ databases">
        <title>Genomic Encyclopedia of Type Strains, Phase IV (KMG-IV): sequencing the most valuable type-strain genomes for metagenomic binning, comparative biology and taxonomic classification.</title>
        <authorList>
            <person name="Goeker M."/>
        </authorList>
    </citation>
    <scope>NUCLEOTIDE SEQUENCE [LARGE SCALE GENOMIC DNA]</scope>
    <source>
        <strain evidence="13 14">DSM 26407</strain>
    </source>
</reference>
<dbReference type="EC" id="2.1.1.190" evidence="9"/>
<dbReference type="GO" id="GO:0070041">
    <property type="term" value="F:rRNA (uridine-C5-)-methyltransferase activity"/>
    <property type="evidence" value="ECO:0007669"/>
    <property type="project" value="UniProtKB-UniRule"/>
</dbReference>
<dbReference type="Gene3D" id="2.40.50.140">
    <property type="entry name" value="Nucleic acid-binding proteins"/>
    <property type="match status" value="1"/>
</dbReference>
<evidence type="ECO:0000256" key="2">
    <source>
        <dbReference type="ARBA" id="ARBA00022552"/>
    </source>
</evidence>
<dbReference type="InterPro" id="IPR001566">
    <property type="entry name" value="23S_rRNA_MeTrfase_RlmD"/>
</dbReference>
<dbReference type="Proteomes" id="UP000252707">
    <property type="component" value="Unassembled WGS sequence"/>
</dbReference>
<keyword evidence="14" id="KW-1185">Reference proteome</keyword>
<dbReference type="HAMAP" id="MF_01010">
    <property type="entry name" value="23SrRNA_methyltr_RlmD"/>
    <property type="match status" value="1"/>
</dbReference>
<keyword evidence="7 9" id="KW-0408">Iron</keyword>
<feature type="binding site" evidence="9 10">
    <location>
        <position position="373"/>
    </location>
    <ligand>
        <name>S-adenosyl-L-methionine</name>
        <dbReference type="ChEBI" id="CHEBI:59789"/>
    </ligand>
</feature>
<dbReference type="Gene3D" id="2.40.50.1070">
    <property type="match status" value="1"/>
</dbReference>
<dbReference type="PROSITE" id="PS01231">
    <property type="entry name" value="TRMA_2"/>
    <property type="match status" value="1"/>
</dbReference>
<dbReference type="InterPro" id="IPR010280">
    <property type="entry name" value="U5_MeTrfase_fam"/>
</dbReference>
<dbReference type="GO" id="GO:0070475">
    <property type="term" value="P:rRNA base methylation"/>
    <property type="evidence" value="ECO:0007669"/>
    <property type="project" value="TreeGrafter"/>
</dbReference>
<dbReference type="InterPro" id="IPR002792">
    <property type="entry name" value="TRAM_dom"/>
</dbReference>
<keyword evidence="1 9" id="KW-0004">4Fe-4S</keyword>
<evidence type="ECO:0000256" key="5">
    <source>
        <dbReference type="ARBA" id="ARBA00022691"/>
    </source>
</evidence>
<dbReference type="InterPro" id="IPR029063">
    <property type="entry name" value="SAM-dependent_MTases_sf"/>
</dbReference>
<dbReference type="PANTHER" id="PTHR11061:SF49">
    <property type="entry name" value="23S RRNA (URACIL(1939)-C(5))-METHYLTRANSFERASE RLMD"/>
    <property type="match status" value="1"/>
</dbReference>
<feature type="binding site" evidence="9 10">
    <location>
        <position position="275"/>
    </location>
    <ligand>
        <name>S-adenosyl-L-methionine</name>
        <dbReference type="ChEBI" id="CHEBI:59789"/>
    </ligand>
</feature>
<sequence>MARKRKQNLPLDPVETVVEDLSHDGRGVAHVEGKTVFIQGALPGERVSFTYRRRRGRFDEGVVHTLIEAAAERVEPRCLHFGSCGGCSLQHLAPEAQRARKEQTLLSNLRHFGDVAPETVLPPLTGPLWGYRRKARLGVRHVAKKGGVLVGFREKGSSFITEIGACPVLVPQVGERIGELRALIGSLDARDAIPQIEVAAGDEHTVLVFRNMVPLGEADRARLAGFGAATGLHIQLQPAGPESVHPLGPGDAVALTYRLPAYDVEVLFRPTDFAQVNAEINLAMVDHALALLEPSAEDRILDLFCGLGNFTLPLARRCGAVVGVEGDAGMVARAGGNAQRNGIANAEFHAADLAGDFSAEPWARAGFHKVLLDPPRTGALEMVRHLPAFGAGRVVYVSCNPATLARDAGVLVREGGYRLVSAGIMDMFPHTTHVESIALFEKPW</sequence>
<dbReference type="Pfam" id="PF05958">
    <property type="entry name" value="tRNA_U5-meth_tr"/>
    <property type="match status" value="1"/>
</dbReference>
<dbReference type="EMBL" id="QPJY01000002">
    <property type="protein sequence ID" value="RCX31878.1"/>
    <property type="molecule type" value="Genomic_DNA"/>
</dbReference>
<dbReference type="SUPFAM" id="SSF53335">
    <property type="entry name" value="S-adenosyl-L-methionine-dependent methyltransferases"/>
    <property type="match status" value="1"/>
</dbReference>
<dbReference type="PROSITE" id="PS01230">
    <property type="entry name" value="TRMA_1"/>
    <property type="match status" value="1"/>
</dbReference>
<protein>
    <recommendedName>
        <fullName evidence="9">23S rRNA (uracil(1939)-C(5))-methyltransferase RlmD</fullName>
        <ecNumber evidence="9">2.1.1.190</ecNumber>
    </recommendedName>
    <alternativeName>
        <fullName evidence="9">23S rRNA(m5U1939)-methyltransferase</fullName>
    </alternativeName>
</protein>
<comment type="similarity">
    <text evidence="9">Belongs to the class I-like SAM-binding methyltransferase superfamily. RNA M5U methyltransferase family. RlmD subfamily.</text>
</comment>
<dbReference type="AlphaFoldDB" id="A0A369CF59"/>
<evidence type="ECO:0000313" key="13">
    <source>
        <dbReference type="EMBL" id="RCX31878.1"/>
    </source>
</evidence>
<dbReference type="Gene3D" id="3.40.50.150">
    <property type="entry name" value="Vaccinia Virus protein VP39"/>
    <property type="match status" value="1"/>
</dbReference>
<evidence type="ECO:0000256" key="9">
    <source>
        <dbReference type="HAMAP-Rule" id="MF_01010"/>
    </source>
</evidence>
<evidence type="ECO:0000256" key="6">
    <source>
        <dbReference type="ARBA" id="ARBA00022723"/>
    </source>
</evidence>
<keyword evidence="4 9" id="KW-0808">Transferase</keyword>
<keyword evidence="2 9" id="KW-0698">rRNA processing</keyword>
<keyword evidence="8 9" id="KW-0411">Iron-sulfur</keyword>
<evidence type="ECO:0000259" key="12">
    <source>
        <dbReference type="PROSITE" id="PS50926"/>
    </source>
</evidence>
<dbReference type="OrthoDB" id="9804590at2"/>
<dbReference type="InterPro" id="IPR012340">
    <property type="entry name" value="NA-bd_OB-fold"/>
</dbReference>
<dbReference type="InterPro" id="IPR030391">
    <property type="entry name" value="MeTrfase_TrmA_CS"/>
</dbReference>
<dbReference type="PANTHER" id="PTHR11061">
    <property type="entry name" value="RNA M5U METHYLTRANSFERASE"/>
    <property type="match status" value="1"/>
</dbReference>
<dbReference type="NCBIfam" id="NF009639">
    <property type="entry name" value="PRK13168.1"/>
    <property type="match status" value="1"/>
</dbReference>
<dbReference type="RefSeq" id="WP_114278713.1">
    <property type="nucleotide sequence ID" value="NZ_QPJY01000002.1"/>
</dbReference>
<evidence type="ECO:0000256" key="11">
    <source>
        <dbReference type="PROSITE-ProRule" id="PRU10015"/>
    </source>
</evidence>
<feature type="active site" description="Nucleophile" evidence="9 10">
    <location>
        <position position="399"/>
    </location>
</feature>
<dbReference type="GO" id="GO:0051539">
    <property type="term" value="F:4 iron, 4 sulfur cluster binding"/>
    <property type="evidence" value="ECO:0007669"/>
    <property type="project" value="UniProtKB-KW"/>
</dbReference>
<feature type="binding site" evidence="9">
    <location>
        <position position="166"/>
    </location>
    <ligand>
        <name>[4Fe-4S] cluster</name>
        <dbReference type="ChEBI" id="CHEBI:49883"/>
    </ligand>
</feature>
<dbReference type="PROSITE" id="PS51687">
    <property type="entry name" value="SAM_MT_RNA_M5U"/>
    <property type="match status" value="1"/>
</dbReference>
<dbReference type="InterPro" id="IPR030390">
    <property type="entry name" value="MeTrfase_TrmA_AS"/>
</dbReference>
<dbReference type="Pfam" id="PF01938">
    <property type="entry name" value="TRAM"/>
    <property type="match status" value="1"/>
</dbReference>
<keyword evidence="3 9" id="KW-0489">Methyltransferase</keyword>
<evidence type="ECO:0000256" key="10">
    <source>
        <dbReference type="PROSITE-ProRule" id="PRU01024"/>
    </source>
</evidence>
<comment type="function">
    <text evidence="9">Catalyzes the formation of 5-methyl-uridine at position 1939 (m5U1939) in 23S rRNA.</text>
</comment>
<organism evidence="13 14">
    <name type="scientific">Thioalbus denitrificans</name>
    <dbReference type="NCBI Taxonomy" id="547122"/>
    <lineage>
        <taxon>Bacteria</taxon>
        <taxon>Pseudomonadati</taxon>
        <taxon>Pseudomonadota</taxon>
        <taxon>Gammaproteobacteria</taxon>
        <taxon>Chromatiales</taxon>
        <taxon>Ectothiorhodospiraceae</taxon>
        <taxon>Thioalbus</taxon>
    </lineage>
</organism>
<comment type="caution">
    <text evidence="13">The sequence shown here is derived from an EMBL/GenBank/DDBJ whole genome shotgun (WGS) entry which is preliminary data.</text>
</comment>
<feature type="binding site" evidence="9">
    <location>
        <position position="87"/>
    </location>
    <ligand>
        <name>[4Fe-4S] cluster</name>
        <dbReference type="ChEBI" id="CHEBI:49883"/>
    </ligand>
</feature>
<dbReference type="PROSITE" id="PS50926">
    <property type="entry name" value="TRAM"/>
    <property type="match status" value="1"/>
</dbReference>
<dbReference type="NCBIfam" id="TIGR00479">
    <property type="entry name" value="rumA"/>
    <property type="match status" value="1"/>
</dbReference>
<dbReference type="SUPFAM" id="SSF50249">
    <property type="entry name" value="Nucleic acid-binding proteins"/>
    <property type="match status" value="1"/>
</dbReference>
<evidence type="ECO:0000313" key="14">
    <source>
        <dbReference type="Proteomes" id="UP000252707"/>
    </source>
</evidence>
<feature type="binding site" evidence="9">
    <location>
        <position position="309"/>
    </location>
    <ligand>
        <name>S-adenosyl-L-methionine</name>
        <dbReference type="ChEBI" id="CHEBI:59789"/>
    </ligand>
</feature>
<feature type="binding site" evidence="9 10">
    <location>
        <position position="304"/>
    </location>
    <ligand>
        <name>S-adenosyl-L-methionine</name>
        <dbReference type="ChEBI" id="CHEBI:59789"/>
    </ligand>
</feature>
<evidence type="ECO:0000256" key="1">
    <source>
        <dbReference type="ARBA" id="ARBA00022485"/>
    </source>
</evidence>
<keyword evidence="6 9" id="KW-0479">Metal-binding</keyword>
<gene>
    <name evidence="9" type="primary">rlmD</name>
    <name evidence="13" type="ORF">DFQ59_102225</name>
</gene>
<keyword evidence="5 9" id="KW-0949">S-adenosyl-L-methionine</keyword>
<comment type="catalytic activity">
    <reaction evidence="9">
        <text>uridine(1939) in 23S rRNA + S-adenosyl-L-methionine = 5-methyluridine(1939) in 23S rRNA + S-adenosyl-L-homocysteine + H(+)</text>
        <dbReference type="Rhea" id="RHEA:42908"/>
        <dbReference type="Rhea" id="RHEA-COMP:10278"/>
        <dbReference type="Rhea" id="RHEA-COMP:10279"/>
        <dbReference type="ChEBI" id="CHEBI:15378"/>
        <dbReference type="ChEBI" id="CHEBI:57856"/>
        <dbReference type="ChEBI" id="CHEBI:59789"/>
        <dbReference type="ChEBI" id="CHEBI:65315"/>
        <dbReference type="ChEBI" id="CHEBI:74447"/>
        <dbReference type="EC" id="2.1.1.190"/>
    </reaction>
</comment>
<evidence type="ECO:0000256" key="3">
    <source>
        <dbReference type="ARBA" id="ARBA00022603"/>
    </source>
</evidence>
<feature type="binding site" evidence="9 10">
    <location>
        <position position="325"/>
    </location>
    <ligand>
        <name>S-adenosyl-L-methionine</name>
        <dbReference type="ChEBI" id="CHEBI:59789"/>
    </ligand>
</feature>
<proteinExistence type="inferred from homology"/>
<dbReference type="GO" id="GO:0003723">
    <property type="term" value="F:RNA binding"/>
    <property type="evidence" value="ECO:0007669"/>
    <property type="project" value="InterPro"/>
</dbReference>
<evidence type="ECO:0000256" key="8">
    <source>
        <dbReference type="ARBA" id="ARBA00023014"/>
    </source>
</evidence>
<feature type="binding site" evidence="9">
    <location>
        <position position="352"/>
    </location>
    <ligand>
        <name>S-adenosyl-L-methionine</name>
        <dbReference type="ChEBI" id="CHEBI:59789"/>
    </ligand>
</feature>
<feature type="domain" description="TRAM" evidence="12">
    <location>
        <begin position="7"/>
        <end position="65"/>
    </location>
</feature>
<evidence type="ECO:0000256" key="4">
    <source>
        <dbReference type="ARBA" id="ARBA00022679"/>
    </source>
</evidence>
<dbReference type="CDD" id="cd02440">
    <property type="entry name" value="AdoMet_MTases"/>
    <property type="match status" value="1"/>
</dbReference>
<name>A0A369CF59_9GAMM</name>
<feature type="binding site" evidence="9">
    <location>
        <position position="78"/>
    </location>
    <ligand>
        <name>[4Fe-4S] cluster</name>
        <dbReference type="ChEBI" id="CHEBI:49883"/>
    </ligand>
</feature>